<dbReference type="Proteomes" id="UP000095284">
    <property type="component" value="Unplaced"/>
</dbReference>
<proteinExistence type="predicted"/>
<evidence type="ECO:0000313" key="6">
    <source>
        <dbReference type="WBParaSite" id="BXY_0356100.1"/>
    </source>
</evidence>
<dbReference type="Proteomes" id="UP000582659">
    <property type="component" value="Unassembled WGS sequence"/>
</dbReference>
<evidence type="ECO:0000256" key="1">
    <source>
        <dbReference type="SAM" id="SignalP"/>
    </source>
</evidence>
<feature type="chain" id="PRO_5036021911" evidence="1">
    <location>
        <begin position="17"/>
        <end position="187"/>
    </location>
</feature>
<evidence type="ECO:0000313" key="3">
    <source>
        <dbReference type="EMBL" id="CAG9123193.1"/>
    </source>
</evidence>
<reference evidence="3" key="2">
    <citation type="submission" date="2020-08" db="EMBL/GenBank/DDBJ databases">
        <authorList>
            <person name="Kikuchi T."/>
        </authorList>
    </citation>
    <scope>NUCLEOTIDE SEQUENCE</scope>
    <source>
        <strain evidence="2">Ka4C1</strain>
    </source>
</reference>
<protein>
    <submittedName>
        <fullName evidence="2">(pine wood nematode) hypothetical protein</fullName>
    </submittedName>
</protein>
<evidence type="ECO:0000313" key="2">
    <source>
        <dbReference type="EMBL" id="CAD5231784.1"/>
    </source>
</evidence>
<keyword evidence="5" id="KW-1185">Reference proteome</keyword>
<evidence type="ECO:0000313" key="4">
    <source>
        <dbReference type="Proteomes" id="UP000095284"/>
    </source>
</evidence>
<evidence type="ECO:0000313" key="5">
    <source>
        <dbReference type="Proteomes" id="UP000659654"/>
    </source>
</evidence>
<keyword evidence="1" id="KW-0732">Signal</keyword>
<gene>
    <name evidence="2" type="ORF">BXYJ_LOCUS11880</name>
</gene>
<dbReference type="WBParaSite" id="BXY_0356100.1">
    <property type="protein sequence ID" value="BXY_0356100.1"/>
    <property type="gene ID" value="BXY_0356100"/>
</dbReference>
<name>A0A1I7RS57_BURXY</name>
<dbReference type="Proteomes" id="UP000659654">
    <property type="component" value="Unassembled WGS sequence"/>
</dbReference>
<organism evidence="4 6">
    <name type="scientific">Bursaphelenchus xylophilus</name>
    <name type="common">Pinewood nematode worm</name>
    <name type="synonym">Aphelenchoides xylophilus</name>
    <dbReference type="NCBI Taxonomy" id="6326"/>
    <lineage>
        <taxon>Eukaryota</taxon>
        <taxon>Metazoa</taxon>
        <taxon>Ecdysozoa</taxon>
        <taxon>Nematoda</taxon>
        <taxon>Chromadorea</taxon>
        <taxon>Rhabditida</taxon>
        <taxon>Tylenchina</taxon>
        <taxon>Tylenchomorpha</taxon>
        <taxon>Aphelenchoidea</taxon>
        <taxon>Aphelenchoididae</taxon>
        <taxon>Bursaphelenchus</taxon>
    </lineage>
</organism>
<dbReference type="OrthoDB" id="5837708at2759"/>
<dbReference type="EMBL" id="CAJFDI010000005">
    <property type="protein sequence ID" value="CAD5231784.1"/>
    <property type="molecule type" value="Genomic_DNA"/>
</dbReference>
<dbReference type="EMBL" id="CAJFCV020000005">
    <property type="protein sequence ID" value="CAG9123193.1"/>
    <property type="molecule type" value="Genomic_DNA"/>
</dbReference>
<reference evidence="6" key="1">
    <citation type="submission" date="2016-11" db="UniProtKB">
        <authorList>
            <consortium name="WormBaseParasite"/>
        </authorList>
    </citation>
    <scope>IDENTIFICATION</scope>
</reference>
<dbReference type="AlphaFoldDB" id="A0A1I7RS57"/>
<dbReference type="SMR" id="A0A1I7RS57"/>
<accession>A0A1I7RS57</accession>
<feature type="signal peptide" evidence="1">
    <location>
        <begin position="1"/>
        <end position="16"/>
    </location>
</feature>
<sequence length="187" mass="20856">MNSVLICFLLVSVIFACQPDPGNHGPLSDYEITTNPIFGFKYSPPVQWTWSLTPLEGQEPSEEAALTLIRNTVREKFTEAVKKETLFPPTNLNITTDLVHPQEVLIVTDPAAELTDGQGRVQLGVVATICKGNETCTEQPLIIEDHLYLFNGPLLNGRQWRNVANYLWADLQVHNGVLFRAPITVTK</sequence>